<evidence type="ECO:0000259" key="1">
    <source>
        <dbReference type="PROSITE" id="PS50943"/>
    </source>
</evidence>
<dbReference type="RefSeq" id="WP_345453309.1">
    <property type="nucleotide sequence ID" value="NZ_BAABKK010000038.1"/>
</dbReference>
<dbReference type="SUPFAM" id="SSF47413">
    <property type="entry name" value="lambda repressor-like DNA-binding domains"/>
    <property type="match status" value="1"/>
</dbReference>
<protein>
    <recommendedName>
        <fullName evidence="1">HTH cro/C1-type domain-containing protein</fullName>
    </recommendedName>
</protein>
<dbReference type="Gene3D" id="1.10.260.40">
    <property type="entry name" value="lambda repressor-like DNA-binding domains"/>
    <property type="match status" value="1"/>
</dbReference>
<dbReference type="EMBL" id="BAABKK010000038">
    <property type="protein sequence ID" value="GAA5201724.1"/>
    <property type="molecule type" value="Genomic_DNA"/>
</dbReference>
<dbReference type="PROSITE" id="PS50943">
    <property type="entry name" value="HTH_CROC1"/>
    <property type="match status" value="1"/>
</dbReference>
<dbReference type="SMART" id="SM00530">
    <property type="entry name" value="HTH_XRE"/>
    <property type="match status" value="1"/>
</dbReference>
<name>A0ABP9SV23_9MICC</name>
<gene>
    <name evidence="2" type="ORF">GCM10023346_46750</name>
</gene>
<comment type="caution">
    <text evidence="2">The sequence shown here is derived from an EMBL/GenBank/DDBJ whole genome shotgun (WGS) entry which is preliminary data.</text>
</comment>
<dbReference type="InterPro" id="IPR010982">
    <property type="entry name" value="Lambda_DNA-bd_dom_sf"/>
</dbReference>
<dbReference type="Pfam" id="PF13560">
    <property type="entry name" value="HTH_31"/>
    <property type="match status" value="1"/>
</dbReference>
<feature type="domain" description="HTH cro/C1-type" evidence="1">
    <location>
        <begin position="13"/>
        <end position="68"/>
    </location>
</feature>
<sequence>MADLTTPTLGGELAQLRILRQQTLRAVAEASGISGAYLLKLERDDVQAPSPHVLRRLAEHFGISYLALMQLAGYEVADEDRPVSKPGVLADALLSEPLTPNEERAVAAFLATLRSHGRQTSA</sequence>
<keyword evidence="3" id="KW-1185">Reference proteome</keyword>
<evidence type="ECO:0000313" key="2">
    <source>
        <dbReference type="EMBL" id="GAA5201724.1"/>
    </source>
</evidence>
<proteinExistence type="predicted"/>
<dbReference type="CDD" id="cd00093">
    <property type="entry name" value="HTH_XRE"/>
    <property type="match status" value="1"/>
</dbReference>
<accession>A0ABP9SV23</accession>
<organism evidence="2 3">
    <name type="scientific">Arthrobacter gyeryongensis</name>
    <dbReference type="NCBI Taxonomy" id="1650592"/>
    <lineage>
        <taxon>Bacteria</taxon>
        <taxon>Bacillati</taxon>
        <taxon>Actinomycetota</taxon>
        <taxon>Actinomycetes</taxon>
        <taxon>Micrococcales</taxon>
        <taxon>Micrococcaceae</taxon>
        <taxon>Arthrobacter</taxon>
    </lineage>
</organism>
<reference evidence="3" key="1">
    <citation type="journal article" date="2019" name="Int. J. Syst. Evol. Microbiol.">
        <title>The Global Catalogue of Microorganisms (GCM) 10K type strain sequencing project: providing services to taxonomists for standard genome sequencing and annotation.</title>
        <authorList>
            <consortium name="The Broad Institute Genomics Platform"/>
            <consortium name="The Broad Institute Genome Sequencing Center for Infectious Disease"/>
            <person name="Wu L."/>
            <person name="Ma J."/>
        </authorList>
    </citation>
    <scope>NUCLEOTIDE SEQUENCE [LARGE SCALE GENOMIC DNA]</scope>
    <source>
        <strain evidence="3">JCM 18514</strain>
    </source>
</reference>
<dbReference type="Proteomes" id="UP001500200">
    <property type="component" value="Unassembled WGS sequence"/>
</dbReference>
<evidence type="ECO:0000313" key="3">
    <source>
        <dbReference type="Proteomes" id="UP001500200"/>
    </source>
</evidence>
<dbReference type="InterPro" id="IPR001387">
    <property type="entry name" value="Cro/C1-type_HTH"/>
</dbReference>